<organism evidence="2 3">
    <name type="scientific">Haematococcus lacustris</name>
    <name type="common">Green alga</name>
    <name type="synonym">Haematococcus pluvialis</name>
    <dbReference type="NCBI Taxonomy" id="44745"/>
    <lineage>
        <taxon>Eukaryota</taxon>
        <taxon>Viridiplantae</taxon>
        <taxon>Chlorophyta</taxon>
        <taxon>core chlorophytes</taxon>
        <taxon>Chlorophyceae</taxon>
        <taxon>CS clade</taxon>
        <taxon>Chlamydomonadales</taxon>
        <taxon>Haematococcaceae</taxon>
        <taxon>Haematococcus</taxon>
    </lineage>
</organism>
<feature type="compositionally biased region" description="Basic and acidic residues" evidence="1">
    <location>
        <begin position="113"/>
        <end position="142"/>
    </location>
</feature>
<proteinExistence type="predicted"/>
<evidence type="ECO:0000313" key="2">
    <source>
        <dbReference type="EMBL" id="GFH26148.1"/>
    </source>
</evidence>
<feature type="region of interest" description="Disordered" evidence="1">
    <location>
        <begin position="1"/>
        <end position="56"/>
    </location>
</feature>
<feature type="region of interest" description="Disordered" evidence="1">
    <location>
        <begin position="111"/>
        <end position="179"/>
    </location>
</feature>
<name>A0A6A0A350_HAELA</name>
<gene>
    <name evidence="2" type="ORF">HaLaN_24249</name>
</gene>
<reference evidence="2 3" key="1">
    <citation type="submission" date="2020-02" db="EMBL/GenBank/DDBJ databases">
        <title>Draft genome sequence of Haematococcus lacustris strain NIES-144.</title>
        <authorList>
            <person name="Morimoto D."/>
            <person name="Nakagawa S."/>
            <person name="Yoshida T."/>
            <person name="Sawayama S."/>
        </authorList>
    </citation>
    <scope>NUCLEOTIDE SEQUENCE [LARGE SCALE GENOMIC DNA]</scope>
    <source>
        <strain evidence="2 3">NIES-144</strain>
    </source>
</reference>
<dbReference type="AlphaFoldDB" id="A0A6A0A350"/>
<evidence type="ECO:0000313" key="3">
    <source>
        <dbReference type="Proteomes" id="UP000485058"/>
    </source>
</evidence>
<dbReference type="EMBL" id="BLLF01003039">
    <property type="protein sequence ID" value="GFH26148.1"/>
    <property type="molecule type" value="Genomic_DNA"/>
</dbReference>
<keyword evidence="3" id="KW-1185">Reference proteome</keyword>
<feature type="compositionally biased region" description="Low complexity" evidence="1">
    <location>
        <begin position="165"/>
        <end position="179"/>
    </location>
</feature>
<dbReference type="Proteomes" id="UP000485058">
    <property type="component" value="Unassembled WGS sequence"/>
</dbReference>
<comment type="caution">
    <text evidence="2">The sequence shown here is derived from an EMBL/GenBank/DDBJ whole genome shotgun (WGS) entry which is preliminary data.</text>
</comment>
<protein>
    <submittedName>
        <fullName evidence="2">Uncharacterized protein</fullName>
    </submittedName>
</protein>
<evidence type="ECO:0000256" key="1">
    <source>
        <dbReference type="SAM" id="MobiDB-lite"/>
    </source>
</evidence>
<sequence length="285" mass="31221">MAETRGLSEQSQREHAPGSRSRPTSAPAPQRSVAEGDGMREALQKQAPGAWQGRSDLAGAREEVVRRARNVARLQAQYDSTVRRFCAAHRQHGGQWCTRHDLEEGDEAVIGHGGEEEGVGRRRDKEGGQQKTRGGDRMRESEGQGGGLQCGKAEQATVEPAKARPWPGQQQGGQAPAGPLEAWDEMQSVLAVVDLDSLIRCAAVWASGQKGQPVCLAMHLSHCCLDQGLRQGNRRQGFRSVNGSLQHGLDMTGDSYCLRFHTSNKELWTVFCLITLYIFVIRKKG</sequence>
<accession>A0A6A0A350</accession>